<keyword evidence="2" id="KW-1185">Reference proteome</keyword>
<dbReference type="AlphaFoldDB" id="A0A2H3IZQ2"/>
<evidence type="ECO:0008006" key="3">
    <source>
        <dbReference type="Google" id="ProtNLM"/>
    </source>
</evidence>
<dbReference type="OMA" id="CKKSFFI"/>
<name>A0A2H3IZQ2_WOLCO</name>
<evidence type="ECO:0000313" key="1">
    <source>
        <dbReference type="EMBL" id="PCH34925.1"/>
    </source>
</evidence>
<dbReference type="OrthoDB" id="2768905at2759"/>
<dbReference type="Proteomes" id="UP000218811">
    <property type="component" value="Unassembled WGS sequence"/>
</dbReference>
<reference evidence="1 2" key="1">
    <citation type="journal article" date="2012" name="Science">
        <title>The Paleozoic origin of enzymatic lignin decomposition reconstructed from 31 fungal genomes.</title>
        <authorList>
            <person name="Floudas D."/>
            <person name="Binder M."/>
            <person name="Riley R."/>
            <person name="Barry K."/>
            <person name="Blanchette R.A."/>
            <person name="Henrissat B."/>
            <person name="Martinez A.T."/>
            <person name="Otillar R."/>
            <person name="Spatafora J.W."/>
            <person name="Yadav J.S."/>
            <person name="Aerts A."/>
            <person name="Benoit I."/>
            <person name="Boyd A."/>
            <person name="Carlson A."/>
            <person name="Copeland A."/>
            <person name="Coutinho P.M."/>
            <person name="de Vries R.P."/>
            <person name="Ferreira P."/>
            <person name="Findley K."/>
            <person name="Foster B."/>
            <person name="Gaskell J."/>
            <person name="Glotzer D."/>
            <person name="Gorecki P."/>
            <person name="Heitman J."/>
            <person name="Hesse C."/>
            <person name="Hori C."/>
            <person name="Igarashi K."/>
            <person name="Jurgens J.A."/>
            <person name="Kallen N."/>
            <person name="Kersten P."/>
            <person name="Kohler A."/>
            <person name="Kuees U."/>
            <person name="Kumar T.K.A."/>
            <person name="Kuo A."/>
            <person name="LaButti K."/>
            <person name="Larrondo L.F."/>
            <person name="Lindquist E."/>
            <person name="Ling A."/>
            <person name="Lombard V."/>
            <person name="Lucas S."/>
            <person name="Lundell T."/>
            <person name="Martin R."/>
            <person name="McLaughlin D.J."/>
            <person name="Morgenstern I."/>
            <person name="Morin E."/>
            <person name="Murat C."/>
            <person name="Nagy L.G."/>
            <person name="Nolan M."/>
            <person name="Ohm R.A."/>
            <person name="Patyshakuliyeva A."/>
            <person name="Rokas A."/>
            <person name="Ruiz-Duenas F.J."/>
            <person name="Sabat G."/>
            <person name="Salamov A."/>
            <person name="Samejima M."/>
            <person name="Schmutz J."/>
            <person name="Slot J.C."/>
            <person name="St John F."/>
            <person name="Stenlid J."/>
            <person name="Sun H."/>
            <person name="Sun S."/>
            <person name="Syed K."/>
            <person name="Tsang A."/>
            <person name="Wiebenga A."/>
            <person name="Young D."/>
            <person name="Pisabarro A."/>
            <person name="Eastwood D.C."/>
            <person name="Martin F."/>
            <person name="Cullen D."/>
            <person name="Grigoriev I.V."/>
            <person name="Hibbett D.S."/>
        </authorList>
    </citation>
    <scope>NUCLEOTIDE SEQUENCE [LARGE SCALE GENOMIC DNA]</scope>
    <source>
        <strain evidence="1 2">MD-104</strain>
    </source>
</reference>
<gene>
    <name evidence="1" type="ORF">WOLCODRAFT_78937</name>
</gene>
<accession>A0A2H3IZQ2</accession>
<organism evidence="1 2">
    <name type="scientific">Wolfiporia cocos (strain MD-104)</name>
    <name type="common">Brown rot fungus</name>
    <dbReference type="NCBI Taxonomy" id="742152"/>
    <lineage>
        <taxon>Eukaryota</taxon>
        <taxon>Fungi</taxon>
        <taxon>Dikarya</taxon>
        <taxon>Basidiomycota</taxon>
        <taxon>Agaricomycotina</taxon>
        <taxon>Agaricomycetes</taxon>
        <taxon>Polyporales</taxon>
        <taxon>Phaeolaceae</taxon>
        <taxon>Wolfiporia</taxon>
    </lineage>
</organism>
<sequence>MLTVAPRATPPPAFSGEGKDNVEEWLFKVHVYHGHMKYTTDRERIGDALTRITGTAFKYFTNLQEKYSTGGNIGTWEEFEKQLKCTYEKKTQKEVAQSELDKHFSGDAGIARCKKSFFIYCEEFRQLAKLMGYENASLQKKLEDTLLADL</sequence>
<feature type="non-terminal residue" evidence="1">
    <location>
        <position position="150"/>
    </location>
</feature>
<evidence type="ECO:0000313" key="2">
    <source>
        <dbReference type="Proteomes" id="UP000218811"/>
    </source>
</evidence>
<dbReference type="EMBL" id="KB467832">
    <property type="protein sequence ID" value="PCH34925.1"/>
    <property type="molecule type" value="Genomic_DNA"/>
</dbReference>
<protein>
    <recommendedName>
        <fullName evidence="3">Retrotransposon gag domain-containing protein</fullName>
    </recommendedName>
</protein>
<proteinExistence type="predicted"/>